<evidence type="ECO:0000256" key="1">
    <source>
        <dbReference type="ARBA" id="ARBA00007992"/>
    </source>
</evidence>
<evidence type="ECO:0000259" key="6">
    <source>
        <dbReference type="Pfam" id="PF01494"/>
    </source>
</evidence>
<dbReference type="PRINTS" id="PR00420">
    <property type="entry name" value="RNGMNOXGNASE"/>
</dbReference>
<evidence type="ECO:0000256" key="3">
    <source>
        <dbReference type="ARBA" id="ARBA00022827"/>
    </source>
</evidence>
<keyword evidence="5" id="KW-1133">Transmembrane helix</keyword>
<evidence type="ECO:0000256" key="4">
    <source>
        <dbReference type="ARBA" id="ARBA00023002"/>
    </source>
</evidence>
<keyword evidence="2" id="KW-0285">Flavoprotein</keyword>
<dbReference type="Gene3D" id="3.50.50.60">
    <property type="entry name" value="FAD/NAD(P)-binding domain"/>
    <property type="match status" value="1"/>
</dbReference>
<keyword evidence="4" id="KW-0560">Oxidoreductase</keyword>
<dbReference type="Pfam" id="PF01494">
    <property type="entry name" value="FAD_binding_3"/>
    <property type="match status" value="1"/>
</dbReference>
<gene>
    <name evidence="7" type="ORF">BGZ96_003016</name>
</gene>
<keyword evidence="8" id="KW-1185">Reference proteome</keyword>
<protein>
    <recommendedName>
        <fullName evidence="6">FAD-binding domain-containing protein</fullName>
    </recommendedName>
</protein>
<dbReference type="Proteomes" id="UP001194696">
    <property type="component" value="Unassembled WGS sequence"/>
</dbReference>
<proteinExistence type="inferred from homology"/>
<reference evidence="7 8" key="1">
    <citation type="journal article" date="2020" name="Fungal Divers.">
        <title>Resolving the Mortierellaceae phylogeny through synthesis of multi-gene phylogenetics and phylogenomics.</title>
        <authorList>
            <person name="Vandepol N."/>
            <person name="Liber J."/>
            <person name="Desiro A."/>
            <person name="Na H."/>
            <person name="Kennedy M."/>
            <person name="Barry K."/>
            <person name="Grigoriev I.V."/>
            <person name="Miller A.N."/>
            <person name="O'Donnell K."/>
            <person name="Stajich J.E."/>
            <person name="Bonito G."/>
        </authorList>
    </citation>
    <scope>NUCLEOTIDE SEQUENCE [LARGE SCALE GENOMIC DNA]</scope>
    <source>
        <strain evidence="7 8">AD045</strain>
    </source>
</reference>
<keyword evidence="3" id="KW-0274">FAD</keyword>
<dbReference type="EMBL" id="JAAAIM010000161">
    <property type="protein sequence ID" value="KAG0293298.1"/>
    <property type="molecule type" value="Genomic_DNA"/>
</dbReference>
<feature type="transmembrane region" description="Helical" evidence="5">
    <location>
        <begin position="12"/>
        <end position="29"/>
    </location>
</feature>
<dbReference type="InterPro" id="IPR036188">
    <property type="entry name" value="FAD/NAD-bd_sf"/>
</dbReference>
<dbReference type="PANTHER" id="PTHR47356">
    <property type="entry name" value="FAD-DEPENDENT MONOOXYGENASE ASQG-RELATED"/>
    <property type="match status" value="1"/>
</dbReference>
<organism evidence="7 8">
    <name type="scientific">Linnemannia gamsii</name>
    <dbReference type="NCBI Taxonomy" id="64522"/>
    <lineage>
        <taxon>Eukaryota</taxon>
        <taxon>Fungi</taxon>
        <taxon>Fungi incertae sedis</taxon>
        <taxon>Mucoromycota</taxon>
        <taxon>Mortierellomycotina</taxon>
        <taxon>Mortierellomycetes</taxon>
        <taxon>Mortierellales</taxon>
        <taxon>Mortierellaceae</taxon>
        <taxon>Linnemannia</taxon>
    </lineage>
</organism>
<comment type="caution">
    <text evidence="7">The sequence shown here is derived from an EMBL/GenBank/DDBJ whole genome shotgun (WGS) entry which is preliminary data.</text>
</comment>
<dbReference type="InterPro" id="IPR050562">
    <property type="entry name" value="FAD_mOase_fung"/>
</dbReference>
<sequence length="341" mass="37857">MSAIEIATEKPLVLIVGAGLGGLTLGALLEKADIPYQILERIETIKPYGSTMCISAPLLPLFHQLGIADEFIAVAKLSPRVHIHQEDSLKPAFVSDFSVFCDLTGYESYTASRPVVHNLLLNQIPANKIHFGKRILTIKEEDSKMIVRAADGTTFRGDIVVGADGTYSAVRQRLYELLASQDRLPKEDLEDLPFSCTCLVGQTNPLDPEDFLILKESDCHFSTILVKDKPYTIALLTTAQSTICWLVLHHLDSESIKTAEKQRFRSCDNSEWGPYQALAMCGETRAFSIPMGDKFKTLGDIYDNTPSDLITKVMLEEKVFETWYSGRTHATKSTPLALKAQ</sequence>
<evidence type="ECO:0000256" key="2">
    <source>
        <dbReference type="ARBA" id="ARBA00022630"/>
    </source>
</evidence>
<evidence type="ECO:0000313" key="8">
    <source>
        <dbReference type="Proteomes" id="UP001194696"/>
    </source>
</evidence>
<keyword evidence="5" id="KW-0472">Membrane</keyword>
<dbReference type="SUPFAM" id="SSF51905">
    <property type="entry name" value="FAD/NAD(P)-binding domain"/>
    <property type="match status" value="1"/>
</dbReference>
<evidence type="ECO:0000256" key="5">
    <source>
        <dbReference type="SAM" id="Phobius"/>
    </source>
</evidence>
<dbReference type="PANTHER" id="PTHR47356:SF2">
    <property type="entry name" value="FAD-BINDING DOMAIN-CONTAINING PROTEIN-RELATED"/>
    <property type="match status" value="1"/>
</dbReference>
<comment type="similarity">
    <text evidence="1">Belongs to the paxM FAD-dependent monooxygenase family.</text>
</comment>
<evidence type="ECO:0000313" key="7">
    <source>
        <dbReference type="EMBL" id="KAG0293298.1"/>
    </source>
</evidence>
<accession>A0ABQ7K8R5</accession>
<name>A0ABQ7K8R5_9FUNG</name>
<dbReference type="InterPro" id="IPR002938">
    <property type="entry name" value="FAD-bd"/>
</dbReference>
<feature type="domain" description="FAD-binding" evidence="6">
    <location>
        <begin position="13"/>
        <end position="175"/>
    </location>
</feature>
<keyword evidence="5" id="KW-0812">Transmembrane</keyword>